<dbReference type="GO" id="GO:0008270">
    <property type="term" value="F:zinc ion binding"/>
    <property type="evidence" value="ECO:0007669"/>
    <property type="project" value="UniProtKB-KW"/>
</dbReference>
<evidence type="ECO:0000313" key="14">
    <source>
        <dbReference type="Proteomes" id="UP000515150"/>
    </source>
</evidence>
<dbReference type="FunFam" id="3.30.160.60:FF:000624">
    <property type="entry name" value="zinc finger protein 697"/>
    <property type="match status" value="1"/>
</dbReference>
<dbReference type="RefSeq" id="XP_028996213.1">
    <property type="nucleotide sequence ID" value="XM_029140380.3"/>
</dbReference>
<comment type="subcellular location">
    <subcellularLocation>
        <location evidence="1">Nucleus</location>
    </subcellularLocation>
</comment>
<feature type="region of interest" description="Disordered" evidence="12">
    <location>
        <begin position="1045"/>
        <end position="1208"/>
    </location>
</feature>
<evidence type="ECO:0000256" key="5">
    <source>
        <dbReference type="ARBA" id="ARBA00022771"/>
    </source>
</evidence>
<evidence type="ECO:0000256" key="1">
    <source>
        <dbReference type="ARBA" id="ARBA00004123"/>
    </source>
</evidence>
<evidence type="ECO:0000256" key="11">
    <source>
        <dbReference type="SAM" id="Coils"/>
    </source>
</evidence>
<keyword evidence="6" id="KW-0862">Zinc</keyword>
<feature type="region of interest" description="Disordered" evidence="12">
    <location>
        <begin position="436"/>
        <end position="465"/>
    </location>
</feature>
<dbReference type="InterPro" id="IPR036236">
    <property type="entry name" value="Znf_C2H2_sf"/>
</dbReference>
<feature type="compositionally biased region" description="Polar residues" evidence="12">
    <location>
        <begin position="564"/>
        <end position="578"/>
    </location>
</feature>
<keyword evidence="5 10" id="KW-0863">Zinc-finger</keyword>
<evidence type="ECO:0000256" key="2">
    <source>
        <dbReference type="ARBA" id="ARBA00022499"/>
    </source>
</evidence>
<feature type="domain" description="C2H2-type" evidence="13">
    <location>
        <begin position="1573"/>
        <end position="1600"/>
    </location>
</feature>
<feature type="compositionally biased region" description="Low complexity" evidence="12">
    <location>
        <begin position="1132"/>
        <end position="1145"/>
    </location>
</feature>
<evidence type="ECO:0000256" key="3">
    <source>
        <dbReference type="ARBA" id="ARBA00022723"/>
    </source>
</evidence>
<keyword evidence="11" id="KW-0175">Coiled coil</keyword>
<evidence type="ECO:0000256" key="8">
    <source>
        <dbReference type="ARBA" id="ARBA00023125"/>
    </source>
</evidence>
<evidence type="ECO:0000259" key="13">
    <source>
        <dbReference type="PROSITE" id="PS50157"/>
    </source>
</evidence>
<feature type="domain" description="C2H2-type" evidence="13">
    <location>
        <begin position="1544"/>
        <end position="1572"/>
    </location>
</feature>
<dbReference type="FunFam" id="3.30.160.60:FF:000145">
    <property type="entry name" value="Zinc finger protein 574"/>
    <property type="match status" value="1"/>
</dbReference>
<gene>
    <name evidence="15" type="primary">LOC114849187</name>
</gene>
<evidence type="ECO:0000313" key="15">
    <source>
        <dbReference type="RefSeq" id="XP_028996213.1"/>
    </source>
</evidence>
<dbReference type="PROSITE" id="PS00028">
    <property type="entry name" value="ZINC_FINGER_C2H2_1"/>
    <property type="match status" value="7"/>
</dbReference>
<feature type="region of interest" description="Disordered" evidence="12">
    <location>
        <begin position="699"/>
        <end position="778"/>
    </location>
</feature>
<feature type="compositionally biased region" description="Low complexity" evidence="12">
    <location>
        <begin position="740"/>
        <end position="749"/>
    </location>
</feature>
<dbReference type="PROSITE" id="PS50157">
    <property type="entry name" value="ZINC_FINGER_C2H2_2"/>
    <property type="match status" value="7"/>
</dbReference>
<dbReference type="PANTHER" id="PTHR24390:SF159">
    <property type="entry name" value="GROWTH FACTOR INDEPENDENT 1 TRANSCRIPTIONAL REPRESSOR"/>
    <property type="match status" value="1"/>
</dbReference>
<feature type="compositionally biased region" description="Basic and acidic residues" evidence="12">
    <location>
        <begin position="1360"/>
        <end position="1369"/>
    </location>
</feature>
<dbReference type="SMART" id="SM00355">
    <property type="entry name" value="ZnF_C2H2"/>
    <property type="match status" value="7"/>
</dbReference>
<feature type="domain" description="C2H2-type" evidence="13">
    <location>
        <begin position="1516"/>
        <end position="1543"/>
    </location>
</feature>
<feature type="coiled-coil region" evidence="11">
    <location>
        <begin position="26"/>
        <end position="63"/>
    </location>
</feature>
<keyword evidence="2" id="KW-1017">Isopeptide bond</keyword>
<dbReference type="SUPFAM" id="SSF57667">
    <property type="entry name" value="beta-beta-alpha zinc fingers"/>
    <property type="match status" value="4"/>
</dbReference>
<keyword evidence="7" id="KW-0832">Ubl conjugation</keyword>
<dbReference type="FunFam" id="3.30.160.60:FF:000690">
    <property type="entry name" value="Zinc finger protein 354C"/>
    <property type="match status" value="1"/>
</dbReference>
<dbReference type="GO" id="GO:0003700">
    <property type="term" value="F:DNA-binding transcription factor activity"/>
    <property type="evidence" value="ECO:0007669"/>
    <property type="project" value="TreeGrafter"/>
</dbReference>
<keyword evidence="3" id="KW-0479">Metal-binding</keyword>
<keyword evidence="4" id="KW-0677">Repeat</keyword>
<protein>
    <submittedName>
        <fullName evidence="15">Mucin-2 isoform X1</fullName>
    </submittedName>
</protein>
<name>A0A6P7LQT0_BETSP</name>
<evidence type="ECO:0000256" key="12">
    <source>
        <dbReference type="SAM" id="MobiDB-lite"/>
    </source>
</evidence>
<feature type="region of interest" description="Disordered" evidence="12">
    <location>
        <begin position="1295"/>
        <end position="1373"/>
    </location>
</feature>
<feature type="compositionally biased region" description="Polar residues" evidence="12">
    <location>
        <begin position="767"/>
        <end position="778"/>
    </location>
</feature>
<keyword evidence="14" id="KW-1185">Reference proteome</keyword>
<proteinExistence type="predicted"/>
<evidence type="ECO:0000256" key="6">
    <source>
        <dbReference type="ARBA" id="ARBA00022833"/>
    </source>
</evidence>
<dbReference type="GeneID" id="114849187"/>
<evidence type="ECO:0000256" key="9">
    <source>
        <dbReference type="ARBA" id="ARBA00023242"/>
    </source>
</evidence>
<evidence type="ECO:0000256" key="7">
    <source>
        <dbReference type="ARBA" id="ARBA00022843"/>
    </source>
</evidence>
<dbReference type="Pfam" id="PF00096">
    <property type="entry name" value="zf-C2H2"/>
    <property type="match status" value="5"/>
</dbReference>
<feature type="domain" description="C2H2-type" evidence="13">
    <location>
        <begin position="1657"/>
        <end position="1683"/>
    </location>
</feature>
<reference evidence="15" key="1">
    <citation type="submission" date="2025-08" db="UniProtKB">
        <authorList>
            <consortium name="RefSeq"/>
        </authorList>
    </citation>
    <scope>IDENTIFICATION</scope>
</reference>
<dbReference type="Proteomes" id="UP000515150">
    <property type="component" value="Chromosome 1"/>
</dbReference>
<dbReference type="GO" id="GO:0000978">
    <property type="term" value="F:RNA polymerase II cis-regulatory region sequence-specific DNA binding"/>
    <property type="evidence" value="ECO:0007669"/>
    <property type="project" value="TreeGrafter"/>
</dbReference>
<sequence length="1683" mass="184921">MSADDFQTKYSSVMETMLKSAVAETRKLFEAMVDELKAEISKLKAENDDLRTKYKQLNKANDQVPVNARTREPLRGLSGSFEKRDTATQCDLAPVRTMVVEQCEPLSDLSLQNQKEQWLFEDINHGLQEHDYVSHRNAHSHMAYIQVKQEAADDFPLQSILKEEVAEPSLDCRHVSDTVVLQTTSACGTEGQKGLHINQESSTDDVSLPPTVALKLPSLEIVSGLPIKNQSSKLECSNGISLAKIKDDLEEETDANIKISEIRTSADYSLVVGQQTIEKEHCPREGGISVNDQTGVTVEYHSVHHTEEQFAKPTPCDQDIADGFLKLSTIGEHSISEQPCRKKGHPPLKRVRILQLPSTRNEQRNVTCPLIRLAEDKVSSVVDTVKTTASVSPKVCSFGLKTISSRTSQAVQQKVNTALSGNVDAQKVGSLPGLEISLEKDSSPNKKKIKQSLKPSTEITEAKIQAPPKKDIFATGTNTPQPQPSHHCTTVTIQDAMLLVEAMNQSTAENASPFSSPLVSKLLTVNKNPAKSPMPQPILVGTLPLTTLSTSKFSNGEKPKAATRSHSQLGSVRSNPQHVVTPLSTTTLSIPLYKTANQTSSGVHQMHPLSVVPSNPNAALQKIIIVPKSASLLMPNKVATLSSNQPTIVTTVVPNTGLHTASTNETHSLSRVPPKTIYVTQGQLLPIVSSKSNITFTDQQEGSLANSEVRITTPSQSKTFVPATKQDTASSASIVAQTNSTSQPSSSSQELKESLTTQTSHKVDTALQKTDTSDNLESPKQTIAVAETADVLLETCSSLHGPLGYTSPSTFLVNQPMVRLTRLPFSVSTEESVLVSKLTLDGSSEPKFTLKDIITQTWLSEMQQITTVSASAAAIGMTEPSGVLPEHDKDKISNTVQQCMSSASIQLTAFTSKDASDPHLQMTKTQFLAKLEVSPRVEAPEKVSPNELPDSTVCSKKRLNKASLLARLRRRPEVNTEPCKEAETSDVEPREVSSKTGGPDGNVTEPFPPRPENEFLGVDIDSVNSTNEASPIRFDQYEEALSSEKSLCVQNTSSSINNDTTKPKNAKSTSPSPRRKRTTRASSTPKNTKSATLSPRRSRKTRDGSRPKNTKPTSLTPRRKCTATHGSSPKITKSTLNSRRSSTTRDGSSAKNTKSTTLTPRRKSTTRDGSSPKNTNSTSLSPRRRSTRDASCLKNRKSASLSPKRTSAVRAVSKNTKLIHIPSTFGDVASLKMAKSAFLSPRSTILSRVDTSPKLTSSSYVSPKRIISARDRSSFQKTEPVIPSMSKTTRELMIRKGPPVVSKGNANTQQNKRSNHFNHRRFSVTTSSPLSKKAKSETASPSIRSTGKRDVSPTISRESTPAKKERLSPDRFGSNTNLLLKKLAKAAKAKTITKINFSQEEKLQNESKTSQVTEKQANHEAVKRITCKAVWTPPKMPVTKSPKEEINSQDVQAVYPHNYSAHSIPVRAPPMVSPLEPLMVIGSHLLKNQCGECGRMLSSSAALESHVRLHKGRRPFSCTLCGKSFPDSKGLKRHGRVHRNGRIHVCPQCGKGFVYRFGLSKHLQMVHGRLKPFVCQICNKGFYTKRDVESHIRIHTGEKPFHCNLCEKKFSRRVELNVHLRWHNGEKRHWCPYCGKGFLDYNNLKRHKFIHTGERPHSCPHCTKRFTQSAHLKKHVKNVHKIK</sequence>
<evidence type="ECO:0000256" key="4">
    <source>
        <dbReference type="ARBA" id="ARBA00022737"/>
    </source>
</evidence>
<feature type="domain" description="C2H2-type" evidence="13">
    <location>
        <begin position="1488"/>
        <end position="1515"/>
    </location>
</feature>
<keyword evidence="9" id="KW-0539">Nucleus</keyword>
<feature type="compositionally biased region" description="Basic residues" evidence="12">
    <location>
        <begin position="1313"/>
        <end position="1322"/>
    </location>
</feature>
<feature type="domain" description="C2H2-type" evidence="13">
    <location>
        <begin position="1601"/>
        <end position="1628"/>
    </location>
</feature>
<feature type="compositionally biased region" description="Polar residues" evidence="12">
    <location>
        <begin position="1146"/>
        <end position="1159"/>
    </location>
</feature>
<organism evidence="14 15">
    <name type="scientific">Betta splendens</name>
    <name type="common">Siamese fighting fish</name>
    <dbReference type="NCBI Taxonomy" id="158456"/>
    <lineage>
        <taxon>Eukaryota</taxon>
        <taxon>Metazoa</taxon>
        <taxon>Chordata</taxon>
        <taxon>Craniata</taxon>
        <taxon>Vertebrata</taxon>
        <taxon>Euteleostomi</taxon>
        <taxon>Actinopterygii</taxon>
        <taxon>Neopterygii</taxon>
        <taxon>Teleostei</taxon>
        <taxon>Neoteleostei</taxon>
        <taxon>Acanthomorphata</taxon>
        <taxon>Anabantaria</taxon>
        <taxon>Anabantiformes</taxon>
        <taxon>Anabantoidei</taxon>
        <taxon>Osphronemidae</taxon>
        <taxon>Betta</taxon>
    </lineage>
</organism>
<dbReference type="KEGG" id="bspl:114849187"/>
<dbReference type="GO" id="GO:0006357">
    <property type="term" value="P:regulation of transcription by RNA polymerase II"/>
    <property type="evidence" value="ECO:0007669"/>
    <property type="project" value="TreeGrafter"/>
</dbReference>
<dbReference type="InParanoid" id="A0A6P7LQT0"/>
<dbReference type="GO" id="GO:0005634">
    <property type="term" value="C:nucleus"/>
    <property type="evidence" value="ECO:0007669"/>
    <property type="project" value="UniProtKB-SubCell"/>
</dbReference>
<dbReference type="PANTHER" id="PTHR24390">
    <property type="entry name" value="ZINC FINGER PROTEIN"/>
    <property type="match status" value="1"/>
</dbReference>
<feature type="compositionally biased region" description="Polar residues" evidence="12">
    <location>
        <begin position="699"/>
        <end position="739"/>
    </location>
</feature>
<feature type="region of interest" description="Disordered" evidence="12">
    <location>
        <begin position="969"/>
        <end position="1017"/>
    </location>
</feature>
<dbReference type="FunFam" id="3.30.160.60:FF:000706">
    <property type="entry name" value="Zinc finger protein"/>
    <property type="match status" value="1"/>
</dbReference>
<keyword evidence="8" id="KW-0238">DNA-binding</keyword>
<accession>A0A6P7LQT0</accession>
<dbReference type="InterPro" id="IPR013087">
    <property type="entry name" value="Znf_C2H2_type"/>
</dbReference>
<feature type="compositionally biased region" description="Basic and acidic residues" evidence="12">
    <location>
        <begin position="971"/>
        <end position="993"/>
    </location>
</feature>
<dbReference type="OrthoDB" id="40579at2759"/>
<feature type="region of interest" description="Disordered" evidence="12">
    <location>
        <begin position="552"/>
        <end position="578"/>
    </location>
</feature>
<feature type="compositionally biased region" description="Polar residues" evidence="12">
    <location>
        <begin position="1045"/>
        <end position="1060"/>
    </location>
</feature>
<evidence type="ECO:0000256" key="10">
    <source>
        <dbReference type="PROSITE-ProRule" id="PRU00042"/>
    </source>
</evidence>
<dbReference type="Gene3D" id="3.30.160.60">
    <property type="entry name" value="Classic Zinc Finger"/>
    <property type="match status" value="6"/>
</dbReference>
<feature type="domain" description="C2H2-type" evidence="13">
    <location>
        <begin position="1629"/>
        <end position="1656"/>
    </location>
</feature>